<dbReference type="STRING" id="526226.Gbro_4136"/>
<feature type="domain" description="VWFA" evidence="2">
    <location>
        <begin position="44"/>
        <end position="224"/>
    </location>
</feature>
<sequence>MRLRRSVLVLLSAVSMMLAACTTSDGTPTGAGGLSTAADKPTTPVVVILDGSESMQIADAPGPRIDAARNAVSTFISDLTSGTPFGLVAYGNTESAKTTPQAVGCEDVSTLARLGPIDKEAARSAIDGVRAQGWTPLSAALTRAAEMLGTEAGSVVLVSDGEANCLPDPCATARSLREQNPNLTISTVGFKSDAAQLQCVAREGGGVFVTADNTAQLSARIDAARDAEAASSKLTNTGLAGVELGQTHSQITGAHPAVPGLTTGTSEGDRTVVRWRECDWVFQNGTLVEIRPLGSTSATVDGITVGTPMTRVVELFGQPVRDDTASSTAYFAADKARGTALRIGCQGSVADGTVRSIVLCRCLPDESSGAPTGNSGVATKTELCAANKKVADIFTGPVNIINDVGGTQYLELVENLGRVAQRYPNEAVQYEGGQLVELAQGGVVTLDQYYSKQNIRAACRG</sequence>
<evidence type="ECO:0000313" key="4">
    <source>
        <dbReference type="Proteomes" id="UP000001219"/>
    </source>
</evidence>
<feature type="signal peptide" evidence="1">
    <location>
        <begin position="1"/>
        <end position="20"/>
    </location>
</feature>
<protein>
    <submittedName>
        <fullName evidence="3">von Willebrand factor type A</fullName>
    </submittedName>
</protein>
<reference evidence="4" key="1">
    <citation type="submission" date="2009-10" db="EMBL/GenBank/DDBJ databases">
        <title>The complete chromosome of Gordonia bronchialis DSM 43247.</title>
        <authorList>
            <consortium name="US DOE Joint Genome Institute (JGI-PGF)"/>
            <person name="Lucas S."/>
            <person name="Copeland A."/>
            <person name="Lapidus A."/>
            <person name="Glavina del Rio T."/>
            <person name="Dalin E."/>
            <person name="Tice H."/>
            <person name="Bruce D."/>
            <person name="Goodwin L."/>
            <person name="Pitluck S."/>
            <person name="Kyrpides N."/>
            <person name="Mavromatis K."/>
            <person name="Ivanova N."/>
            <person name="Ovchinnikova G."/>
            <person name="Saunders E."/>
            <person name="Brettin T."/>
            <person name="Detter J.C."/>
            <person name="Han C."/>
            <person name="Larimer F."/>
            <person name="Land M."/>
            <person name="Hauser L."/>
            <person name="Markowitz V."/>
            <person name="Cheng J.-F."/>
            <person name="Hugenholtz P."/>
            <person name="Woyke T."/>
            <person name="Wu D."/>
            <person name="Jando M."/>
            <person name="Schneider S."/>
            <person name="Goeker M."/>
            <person name="Klenk H.-P."/>
            <person name="Eisen J.A."/>
        </authorList>
    </citation>
    <scope>NUCLEOTIDE SEQUENCE [LARGE SCALE GENOMIC DNA]</scope>
    <source>
        <strain evidence="4">ATCC 25592 / DSM 43247 / BCRC 13721 / JCM 3198 / KCTC 3076 / NBRC 16047 / NCTC 10667</strain>
    </source>
</reference>
<evidence type="ECO:0000259" key="2">
    <source>
        <dbReference type="PROSITE" id="PS50234"/>
    </source>
</evidence>
<dbReference type="HOGENOM" id="CLU_596930_0_0_11"/>
<dbReference type="SUPFAM" id="SSF53300">
    <property type="entry name" value="vWA-like"/>
    <property type="match status" value="1"/>
</dbReference>
<dbReference type="PANTHER" id="PTHR10579">
    <property type="entry name" value="CALCIUM-ACTIVATED CHLORIDE CHANNEL REGULATOR"/>
    <property type="match status" value="1"/>
</dbReference>
<keyword evidence="1" id="KW-0732">Signal</keyword>
<reference evidence="3 4" key="2">
    <citation type="journal article" date="2010" name="Stand. Genomic Sci.">
        <title>Complete genome sequence of Gordonia bronchialis type strain (3410).</title>
        <authorList>
            <person name="Ivanova N."/>
            <person name="Sikorski J."/>
            <person name="Jando M."/>
            <person name="Lapidus A."/>
            <person name="Nolan M."/>
            <person name="Lucas S."/>
            <person name="Del Rio T.G."/>
            <person name="Tice H."/>
            <person name="Copeland A."/>
            <person name="Cheng J.F."/>
            <person name="Chen F."/>
            <person name="Bruce D."/>
            <person name="Goodwin L."/>
            <person name="Pitluck S."/>
            <person name="Mavromatis K."/>
            <person name="Ovchinnikova G."/>
            <person name="Pati A."/>
            <person name="Chen A."/>
            <person name="Palaniappan K."/>
            <person name="Land M."/>
            <person name="Hauser L."/>
            <person name="Chang Y.J."/>
            <person name="Jeffries C.D."/>
            <person name="Chain P."/>
            <person name="Saunders E."/>
            <person name="Han C."/>
            <person name="Detter J.C."/>
            <person name="Brettin T."/>
            <person name="Rohde M."/>
            <person name="Goker M."/>
            <person name="Bristow J."/>
            <person name="Eisen J.A."/>
            <person name="Markowitz V."/>
            <person name="Hugenholtz P."/>
            <person name="Klenk H.P."/>
            <person name="Kyrpides N.C."/>
        </authorList>
    </citation>
    <scope>NUCLEOTIDE SEQUENCE [LARGE SCALE GENOMIC DNA]</scope>
    <source>
        <strain evidence="4">ATCC 25592 / DSM 43247 / BCRC 13721 / JCM 3198 / KCTC 3076 / NBRC 16047 / NCTC 10667</strain>
    </source>
</reference>
<dbReference type="PROSITE" id="PS51257">
    <property type="entry name" value="PROKAR_LIPOPROTEIN"/>
    <property type="match status" value="1"/>
</dbReference>
<dbReference type="InterPro" id="IPR051266">
    <property type="entry name" value="CLCR"/>
</dbReference>
<keyword evidence="4" id="KW-1185">Reference proteome</keyword>
<proteinExistence type="predicted"/>
<dbReference type="Pfam" id="PF00092">
    <property type="entry name" value="VWA"/>
    <property type="match status" value="1"/>
</dbReference>
<dbReference type="AlphaFoldDB" id="D0L4S2"/>
<dbReference type="Gene3D" id="3.40.50.410">
    <property type="entry name" value="von Willebrand factor, type A domain"/>
    <property type="match status" value="1"/>
</dbReference>
<feature type="chain" id="PRO_5039394622" evidence="1">
    <location>
        <begin position="21"/>
        <end position="461"/>
    </location>
</feature>
<organism evidence="3 4">
    <name type="scientific">Gordonia bronchialis (strain ATCC 25592 / DSM 43247 / BCRC 13721 / JCM 3198 / KCTC 3076 / NBRC 16047 / NCTC 10667)</name>
    <name type="common">Rhodococcus bronchialis</name>
    <dbReference type="NCBI Taxonomy" id="526226"/>
    <lineage>
        <taxon>Bacteria</taxon>
        <taxon>Bacillati</taxon>
        <taxon>Actinomycetota</taxon>
        <taxon>Actinomycetes</taxon>
        <taxon>Mycobacteriales</taxon>
        <taxon>Gordoniaceae</taxon>
        <taxon>Gordonia</taxon>
    </lineage>
</organism>
<dbReference type="eggNOG" id="COG2304">
    <property type="taxonomic scope" value="Bacteria"/>
</dbReference>
<dbReference type="InterPro" id="IPR036465">
    <property type="entry name" value="vWFA_dom_sf"/>
</dbReference>
<name>D0L4S2_GORB4</name>
<dbReference type="OrthoDB" id="4227770at2"/>
<dbReference type="KEGG" id="gbr:Gbro_4136"/>
<evidence type="ECO:0000313" key="3">
    <source>
        <dbReference type="EMBL" id="ACY23297.1"/>
    </source>
</evidence>
<accession>D0L4S2</accession>
<evidence type="ECO:0000256" key="1">
    <source>
        <dbReference type="SAM" id="SignalP"/>
    </source>
</evidence>
<dbReference type="EMBL" id="CP001802">
    <property type="protein sequence ID" value="ACY23297.1"/>
    <property type="molecule type" value="Genomic_DNA"/>
</dbReference>
<gene>
    <name evidence="3" type="ordered locus">Gbro_4136</name>
</gene>
<dbReference type="Proteomes" id="UP000001219">
    <property type="component" value="Chromosome"/>
</dbReference>
<dbReference type="InterPro" id="IPR002035">
    <property type="entry name" value="VWF_A"/>
</dbReference>
<dbReference type="PROSITE" id="PS50234">
    <property type="entry name" value="VWFA"/>
    <property type="match status" value="1"/>
</dbReference>
<dbReference type="SMART" id="SM00327">
    <property type="entry name" value="VWA"/>
    <property type="match status" value="1"/>
</dbReference>
<dbReference type="PANTHER" id="PTHR10579:SF43">
    <property type="entry name" value="ZINC FINGER (C3HC4-TYPE RING FINGER) FAMILY PROTEIN"/>
    <property type="match status" value="1"/>
</dbReference>
<dbReference type="RefSeq" id="WP_012835798.1">
    <property type="nucleotide sequence ID" value="NC_013441.1"/>
</dbReference>